<comment type="caution">
    <text evidence="1">The sequence shown here is derived from an EMBL/GenBank/DDBJ whole genome shotgun (WGS) entry which is preliminary data.</text>
</comment>
<gene>
    <name evidence="1" type="ORF">CCMP2556_LOCUS24088</name>
</gene>
<evidence type="ECO:0000313" key="1">
    <source>
        <dbReference type="EMBL" id="CAK9046338.1"/>
    </source>
</evidence>
<keyword evidence="2" id="KW-1185">Reference proteome</keyword>
<organism evidence="1 2">
    <name type="scientific">Durusdinium trenchii</name>
    <dbReference type="NCBI Taxonomy" id="1381693"/>
    <lineage>
        <taxon>Eukaryota</taxon>
        <taxon>Sar</taxon>
        <taxon>Alveolata</taxon>
        <taxon>Dinophyceae</taxon>
        <taxon>Suessiales</taxon>
        <taxon>Symbiodiniaceae</taxon>
        <taxon>Durusdinium</taxon>
    </lineage>
</organism>
<evidence type="ECO:0000313" key="2">
    <source>
        <dbReference type="Proteomes" id="UP001642484"/>
    </source>
</evidence>
<reference evidence="1 2" key="1">
    <citation type="submission" date="2024-02" db="EMBL/GenBank/DDBJ databases">
        <authorList>
            <person name="Chen Y."/>
            <person name="Shah S."/>
            <person name="Dougan E. K."/>
            <person name="Thang M."/>
            <person name="Chan C."/>
        </authorList>
    </citation>
    <scope>NUCLEOTIDE SEQUENCE [LARGE SCALE GENOMIC DNA]</scope>
</reference>
<sequence length="124" mass="13448">MFSPKPEDPSDLSPPDELAQALSIWARHSAGAASRGAQAAAYARAQAAVAHNLAYTAAVKIRELDDNECVRKYSEEFEGPMEQSFPSPLMSVHLTRLVANATDAARSHPCPCAPRRSERLLAFL</sequence>
<protein>
    <submittedName>
        <fullName evidence="1">Uncharacterized protein</fullName>
    </submittedName>
</protein>
<dbReference type="EMBL" id="CAXAMN010015669">
    <property type="protein sequence ID" value="CAK9046338.1"/>
    <property type="molecule type" value="Genomic_DNA"/>
</dbReference>
<name>A0ABP0M5J8_9DINO</name>
<accession>A0ABP0M5J8</accession>
<dbReference type="Proteomes" id="UP001642484">
    <property type="component" value="Unassembled WGS sequence"/>
</dbReference>
<proteinExistence type="predicted"/>